<evidence type="ECO:0000313" key="2">
    <source>
        <dbReference type="Proteomes" id="UP000001745"/>
    </source>
</evidence>
<dbReference type="STRING" id="441959.B8MSW0"/>
<dbReference type="Proteomes" id="UP000001745">
    <property type="component" value="Unassembled WGS sequence"/>
</dbReference>
<evidence type="ECO:0000313" key="1">
    <source>
        <dbReference type="EMBL" id="EED12019.1"/>
    </source>
</evidence>
<organism evidence="1 2">
    <name type="scientific">Talaromyces stipitatus (strain ATCC 10500 / CBS 375.48 / QM 6759 / NRRL 1006)</name>
    <name type="common">Penicillium stipitatum</name>
    <dbReference type="NCBI Taxonomy" id="441959"/>
    <lineage>
        <taxon>Eukaryota</taxon>
        <taxon>Fungi</taxon>
        <taxon>Dikarya</taxon>
        <taxon>Ascomycota</taxon>
        <taxon>Pezizomycotina</taxon>
        <taxon>Eurotiomycetes</taxon>
        <taxon>Eurotiomycetidae</taxon>
        <taxon>Eurotiales</taxon>
        <taxon>Trichocomaceae</taxon>
        <taxon>Talaromyces</taxon>
        <taxon>Talaromyces sect. Talaromyces</taxon>
    </lineage>
</organism>
<dbReference type="GeneID" id="8108714"/>
<proteinExistence type="predicted"/>
<dbReference type="eggNOG" id="ENOG502SC56">
    <property type="taxonomic scope" value="Eukaryota"/>
</dbReference>
<dbReference type="Gene3D" id="3.30.420.10">
    <property type="entry name" value="Ribonuclease H-like superfamily/Ribonuclease H"/>
    <property type="match status" value="1"/>
</dbReference>
<dbReference type="InParanoid" id="B8MSW0"/>
<dbReference type="CDD" id="cd09276">
    <property type="entry name" value="Rnase_HI_RT_non_LTR"/>
    <property type="match status" value="1"/>
</dbReference>
<dbReference type="InterPro" id="IPR012337">
    <property type="entry name" value="RNaseH-like_sf"/>
</dbReference>
<dbReference type="EMBL" id="EQ962660">
    <property type="protein sequence ID" value="EED12019.1"/>
    <property type="molecule type" value="Genomic_DNA"/>
</dbReference>
<reference evidence="2" key="1">
    <citation type="journal article" date="2015" name="Genome Announc.">
        <title>Genome sequence of the AIDS-associated pathogen Penicillium marneffei (ATCC18224) and its near taxonomic relative Talaromyces stipitatus (ATCC10500).</title>
        <authorList>
            <person name="Nierman W.C."/>
            <person name="Fedorova-Abrams N.D."/>
            <person name="Andrianopoulos A."/>
        </authorList>
    </citation>
    <scope>NUCLEOTIDE SEQUENCE [LARGE SCALE GENOMIC DNA]</scope>
    <source>
        <strain evidence="2">ATCC 10500 / CBS 375.48 / QM 6759 / NRRL 1006</strain>
    </source>
</reference>
<dbReference type="AlphaFoldDB" id="B8MSW0"/>
<accession>B8MSW0</accession>
<name>B8MSW0_TALSN</name>
<dbReference type="OrthoDB" id="4226558at2759"/>
<keyword evidence="2" id="KW-1185">Reference proteome</keyword>
<protein>
    <submittedName>
        <fullName evidence="1">Uncharacterized protein</fullName>
    </submittedName>
</protein>
<dbReference type="RefSeq" id="XP_002487673.1">
    <property type="nucleotide sequence ID" value="XM_002487628.1"/>
</dbReference>
<dbReference type="SUPFAM" id="SSF53098">
    <property type="entry name" value="Ribonuclease H-like"/>
    <property type="match status" value="1"/>
</dbReference>
<dbReference type="PhylomeDB" id="B8MSW0"/>
<dbReference type="HOGENOM" id="CLU_1289710_0_0_1"/>
<dbReference type="InterPro" id="IPR036397">
    <property type="entry name" value="RNaseH_sf"/>
</dbReference>
<gene>
    <name evidence="1" type="ORF">TSTA_000910</name>
</gene>
<dbReference type="VEuPathDB" id="FungiDB:TSTA_000910"/>
<sequence length="214" mass="24194">MPIRLQLDQLTKAAAIRIRTGPAFAIPDGLVNRRTSDELKLGGYTPMEAHAWKKSRCLLAPPRTLAGKWESRSAYVQAPWHEPPKVVIDEREGAVSVRNITCKNEHIAIYTDGSGYQGYISTSMVIPTFRKQRTECIGTEGTSTVYAAEVCGIKFALETALQIADQGIRTKKLVIFSDSQAALKTLMNPYYYYYYCYYLFHLMMKRTKSEAYKA</sequence>
<dbReference type="GO" id="GO:0003676">
    <property type="term" value="F:nucleic acid binding"/>
    <property type="evidence" value="ECO:0007669"/>
    <property type="project" value="InterPro"/>
</dbReference>